<dbReference type="PANTHER" id="PTHR37937">
    <property type="entry name" value="CONJUGATIVE TRANSFER: DNA TRANSPORT"/>
    <property type="match status" value="1"/>
</dbReference>
<dbReference type="AlphaFoldDB" id="A0A2T3ITL0"/>
<dbReference type="Pfam" id="PF12696">
    <property type="entry name" value="TraG-D_C"/>
    <property type="match status" value="1"/>
</dbReference>
<gene>
    <name evidence="8" type="ORF">C9I99_21075</name>
</gene>
<organism evidence="8 9">
    <name type="scientific">Photobacterium lutimaris</name>
    <dbReference type="NCBI Taxonomy" id="388278"/>
    <lineage>
        <taxon>Bacteria</taxon>
        <taxon>Pseudomonadati</taxon>
        <taxon>Pseudomonadota</taxon>
        <taxon>Gammaproteobacteria</taxon>
        <taxon>Vibrionales</taxon>
        <taxon>Vibrionaceae</taxon>
        <taxon>Photobacterium</taxon>
    </lineage>
</organism>
<reference evidence="8 9" key="1">
    <citation type="submission" date="2018-03" db="EMBL/GenBank/DDBJ databases">
        <title>Whole genome sequencing of Histamine producing bacteria.</title>
        <authorList>
            <person name="Butler K."/>
        </authorList>
    </citation>
    <scope>NUCLEOTIDE SEQUENCE [LARGE SCALE GENOMIC DNA]</scope>
    <source>
        <strain evidence="8 9">JCM 13586</strain>
    </source>
</reference>
<keyword evidence="5 6" id="KW-0472">Membrane</keyword>
<dbReference type="Gene3D" id="3.40.50.300">
    <property type="entry name" value="P-loop containing nucleotide triphosphate hydrolases"/>
    <property type="match status" value="2"/>
</dbReference>
<name>A0A2T3ITL0_9GAMM</name>
<evidence type="ECO:0000313" key="9">
    <source>
        <dbReference type="Proteomes" id="UP000241222"/>
    </source>
</evidence>
<dbReference type="GO" id="GO:0005886">
    <property type="term" value="C:plasma membrane"/>
    <property type="evidence" value="ECO:0007669"/>
    <property type="project" value="UniProtKB-SubCell"/>
</dbReference>
<protein>
    <recommendedName>
        <fullName evidence="7">TraD/TraG TraM recognition site domain-containing protein</fullName>
    </recommendedName>
</protein>
<dbReference type="SUPFAM" id="SSF52540">
    <property type="entry name" value="P-loop containing nucleoside triphosphate hydrolases"/>
    <property type="match status" value="1"/>
</dbReference>
<evidence type="ECO:0000256" key="1">
    <source>
        <dbReference type="ARBA" id="ARBA00004651"/>
    </source>
</evidence>
<feature type="domain" description="TraD/TraG TraM recognition site" evidence="7">
    <location>
        <begin position="581"/>
        <end position="662"/>
    </location>
</feature>
<evidence type="ECO:0000259" key="7">
    <source>
        <dbReference type="Pfam" id="PF12696"/>
    </source>
</evidence>
<sequence>MALEKTLEGNLRPLYEFRTAALHLPIAATSLFIGPYIGLPDIISFGFAGTLTALAYVTYKQGCKIRDYQRSLTVIEPFFVKTTTIPFSKKATWLGKGFEVTHREAQRVWDAGKPHLKEYYELPQHVLDDRENEMRVETGVETNPKAIRRANFTKKRVHTPSDYLEWYVGKHALDMLSVHHLKKLVPKIAHGAIDRFDSGLSAINKSLGQKNHYAPLPPVGGSSIYHGVGVDKETDQMITHDERLGNFMCFGQSRVGKTRVIEVLISQDIARGDSSVVCLDPKGDAELLARMWVEAKRNNREDNFYIFALGFTDISARYNAIGTFSRITAVATRISNNMAASGDGAVFKDFAFRFMTIVAQALVFLGETPTFGSMKRYIEDLEPLYIRYAKKFLSEHVPDYEARVKEISNPPPKKLKTKVKGADQYADQKMAIPAYFKGRSREMVALDTVLQEFFYVNPHLQSEVSESLRSALKNDISYYGKITASLIPLLTKLSTGSIKEIISPDTNNINDERPIISWKKIIQNNSIVWCGLDAMTDSTVASSVGAMFFSDLVNTAGDIYKHGIDKGLHNSKRETKNEIWLYCDEFQSLASPDIVPLLNRAAGAGVRVQAFSQALSDIEEGFGDAATAGVVLGNFNSVMMLRVKGEDTAQFLVDQVTKCDLLGIDAATATNGNTDSLFGEGEDEENESGTGWFSTRMQVKVMVEAHEPIISTSNIMGLPRGQAYAVLNGQRLVKLRFPLLDEVPGYEAPSMDYLIDLYRRKYKRDERLQAR</sequence>
<keyword evidence="3 6" id="KW-0812">Transmembrane</keyword>
<comment type="subcellular location">
    <subcellularLocation>
        <location evidence="1">Cell membrane</location>
        <topology evidence="1">Multi-pass membrane protein</topology>
    </subcellularLocation>
</comment>
<dbReference type="OrthoDB" id="7817736at2"/>
<evidence type="ECO:0000256" key="5">
    <source>
        <dbReference type="ARBA" id="ARBA00023136"/>
    </source>
</evidence>
<dbReference type="InterPro" id="IPR032689">
    <property type="entry name" value="TraG-D_C"/>
</dbReference>
<evidence type="ECO:0000256" key="4">
    <source>
        <dbReference type="ARBA" id="ARBA00022989"/>
    </source>
</evidence>
<dbReference type="InterPro" id="IPR027417">
    <property type="entry name" value="P-loop_NTPase"/>
</dbReference>
<evidence type="ECO:0000256" key="6">
    <source>
        <dbReference type="SAM" id="Phobius"/>
    </source>
</evidence>
<evidence type="ECO:0000256" key="3">
    <source>
        <dbReference type="ARBA" id="ARBA00022692"/>
    </source>
</evidence>
<comment type="caution">
    <text evidence="8">The sequence shown here is derived from an EMBL/GenBank/DDBJ whole genome shotgun (WGS) entry which is preliminary data.</text>
</comment>
<feature type="transmembrane region" description="Helical" evidence="6">
    <location>
        <begin position="20"/>
        <end position="37"/>
    </location>
</feature>
<dbReference type="NCBIfam" id="TIGR03743">
    <property type="entry name" value="SXT_TraD"/>
    <property type="match status" value="1"/>
</dbReference>
<dbReference type="InterPro" id="IPR051539">
    <property type="entry name" value="T4SS-coupling_protein"/>
</dbReference>
<dbReference type="Proteomes" id="UP000241222">
    <property type="component" value="Unassembled WGS sequence"/>
</dbReference>
<proteinExistence type="predicted"/>
<evidence type="ECO:0000256" key="2">
    <source>
        <dbReference type="ARBA" id="ARBA00022475"/>
    </source>
</evidence>
<evidence type="ECO:0000313" key="8">
    <source>
        <dbReference type="EMBL" id="PSU31683.1"/>
    </source>
</evidence>
<keyword evidence="2" id="KW-1003">Cell membrane</keyword>
<dbReference type="RefSeq" id="WP_107350814.1">
    <property type="nucleotide sequence ID" value="NZ_PYMH01000013.1"/>
</dbReference>
<dbReference type="PANTHER" id="PTHR37937:SF1">
    <property type="entry name" value="CONJUGATIVE TRANSFER: DNA TRANSPORT"/>
    <property type="match status" value="1"/>
</dbReference>
<dbReference type="EMBL" id="PYMH01000013">
    <property type="protein sequence ID" value="PSU31683.1"/>
    <property type="molecule type" value="Genomic_DNA"/>
</dbReference>
<dbReference type="InterPro" id="IPR022458">
    <property type="entry name" value="Conjugative_coupling_TraG/TraD"/>
</dbReference>
<keyword evidence="4 6" id="KW-1133">Transmembrane helix</keyword>
<keyword evidence="9" id="KW-1185">Reference proteome</keyword>
<dbReference type="CDD" id="cd01127">
    <property type="entry name" value="TrwB_TraG_TraD_VirD4"/>
    <property type="match status" value="2"/>
</dbReference>
<accession>A0A2T3ITL0</accession>